<reference evidence="3" key="1">
    <citation type="submission" date="2019-12" db="UniProtKB">
        <authorList>
            <consortium name="WormBaseParasite"/>
        </authorList>
    </citation>
    <scope>IDENTIFICATION</scope>
</reference>
<keyword evidence="1" id="KW-0812">Transmembrane</keyword>
<sequence length="82" mass="9366">MVIQLVQCFSKGSVPLPWEHQTTEASGPLQPLNVFTERWFVRLAVFFEFWPFSLCAVLLIPIRIDSVMSDSKQKKRGIAVSI</sequence>
<dbReference type="WBParaSite" id="TMUE_2000007890.1">
    <property type="protein sequence ID" value="TMUE_2000007890.1"/>
    <property type="gene ID" value="WBGene00292979"/>
</dbReference>
<name>A0A5S6QL22_TRIMR</name>
<evidence type="ECO:0000313" key="3">
    <source>
        <dbReference type="WBParaSite" id="TMUE_2000007890.1"/>
    </source>
</evidence>
<keyword evidence="1" id="KW-1133">Transmembrane helix</keyword>
<keyword evidence="1" id="KW-0472">Membrane</keyword>
<organism evidence="2 3">
    <name type="scientific">Trichuris muris</name>
    <name type="common">Mouse whipworm</name>
    <dbReference type="NCBI Taxonomy" id="70415"/>
    <lineage>
        <taxon>Eukaryota</taxon>
        <taxon>Metazoa</taxon>
        <taxon>Ecdysozoa</taxon>
        <taxon>Nematoda</taxon>
        <taxon>Enoplea</taxon>
        <taxon>Dorylaimia</taxon>
        <taxon>Trichinellida</taxon>
        <taxon>Trichuridae</taxon>
        <taxon>Trichuris</taxon>
    </lineage>
</organism>
<accession>A0A5S6QL22</accession>
<keyword evidence="2" id="KW-1185">Reference proteome</keyword>
<evidence type="ECO:0000256" key="1">
    <source>
        <dbReference type="SAM" id="Phobius"/>
    </source>
</evidence>
<evidence type="ECO:0000313" key="2">
    <source>
        <dbReference type="Proteomes" id="UP000046395"/>
    </source>
</evidence>
<dbReference type="Proteomes" id="UP000046395">
    <property type="component" value="Unassembled WGS sequence"/>
</dbReference>
<dbReference type="AlphaFoldDB" id="A0A5S6QL22"/>
<feature type="transmembrane region" description="Helical" evidence="1">
    <location>
        <begin position="39"/>
        <end position="62"/>
    </location>
</feature>
<protein>
    <submittedName>
        <fullName evidence="3">Uncharacterized protein</fullName>
    </submittedName>
</protein>
<proteinExistence type="predicted"/>